<gene>
    <name evidence="1" type="ORF">NAT50_11955</name>
</gene>
<protein>
    <recommendedName>
        <fullName evidence="3">Lipoprotein</fullName>
    </recommendedName>
</protein>
<dbReference type="PROSITE" id="PS51257">
    <property type="entry name" value="PROKAR_LIPOPROTEIN"/>
    <property type="match status" value="1"/>
</dbReference>
<evidence type="ECO:0000313" key="1">
    <source>
        <dbReference type="EMBL" id="MCL9810069.1"/>
    </source>
</evidence>
<comment type="caution">
    <text evidence="1">The sequence shown here is derived from an EMBL/GenBank/DDBJ whole genome shotgun (WGS) entry which is preliminary data.</text>
</comment>
<dbReference type="Proteomes" id="UP001317191">
    <property type="component" value="Unassembled WGS sequence"/>
</dbReference>
<evidence type="ECO:0000313" key="2">
    <source>
        <dbReference type="Proteomes" id="UP001317191"/>
    </source>
</evidence>
<dbReference type="EMBL" id="JAMLJM010000012">
    <property type="protein sequence ID" value="MCL9810069.1"/>
    <property type="molecule type" value="Genomic_DNA"/>
</dbReference>
<dbReference type="RefSeq" id="WP_250593458.1">
    <property type="nucleotide sequence ID" value="NZ_JAMLJM010000012.1"/>
</dbReference>
<proteinExistence type="predicted"/>
<organism evidence="1 2">
    <name type="scientific">Flavobacterium luminosum</name>
    <dbReference type="NCBI Taxonomy" id="2949086"/>
    <lineage>
        <taxon>Bacteria</taxon>
        <taxon>Pseudomonadati</taxon>
        <taxon>Bacteroidota</taxon>
        <taxon>Flavobacteriia</taxon>
        <taxon>Flavobacteriales</taxon>
        <taxon>Flavobacteriaceae</taxon>
        <taxon>Flavobacterium</taxon>
    </lineage>
</organism>
<evidence type="ECO:0008006" key="3">
    <source>
        <dbReference type="Google" id="ProtNLM"/>
    </source>
</evidence>
<reference evidence="1 2" key="1">
    <citation type="submission" date="2022-05" db="EMBL/GenBank/DDBJ databases">
        <title>Flavobacterium sp., isolated from activated sludge.</title>
        <authorList>
            <person name="Ran Q."/>
        </authorList>
    </citation>
    <scope>NUCLEOTIDE SEQUENCE [LARGE SCALE GENOMIC DNA]</scope>
    <source>
        <strain evidence="1 2">HXWNR70</strain>
    </source>
</reference>
<accession>A0ABT0TRD1</accession>
<name>A0ABT0TRD1_9FLAO</name>
<keyword evidence="2" id="KW-1185">Reference proteome</keyword>
<sequence>MKKTLITLTIILFSCTEKKQLNSTFEKITFENKDLDSNFRKIIIDYQKTFPVKNPKKGNIYVYVAAFSKEKNDTIFTIIRTSAGILRKNKNIYGLYKDNELGNFVIYDESRLGSSQIKIYKKELPDSLIWKEVDFPEIITPESKFKIVNKVPKFVRTDTIWTDWD</sequence>